<protein>
    <recommendedName>
        <fullName evidence="3">Nif11 domain-containing protein</fullName>
    </recommendedName>
</protein>
<reference evidence="1 2" key="5">
    <citation type="journal article" date="2010" name="Appl. Environ. Microbiol.">
        <title>phrR-like gene praR of Azorhizobium caulinodans ORS571 is essential for symbiosis with Sesbania rostrata and is involved in expression of reb genes.</title>
        <authorList>
            <person name="Akiba N."/>
            <person name="Aono T."/>
            <person name="Toyazaki H."/>
            <person name="Sato S."/>
            <person name="Oyaizu H."/>
        </authorList>
    </citation>
    <scope>NUCLEOTIDE SEQUENCE [LARGE SCALE GENOMIC DNA]</scope>
    <source>
        <strain evidence="2">ATCC 43989 / DSM 5975 / JCM 20966 / LMG 6465 / NBRC 14845 / NCIMB 13405 / ORS 571</strain>
    </source>
</reference>
<dbReference type="STRING" id="438753.AZC_3209"/>
<accession>A8ICH3</accession>
<dbReference type="RefSeq" id="WP_012171733.1">
    <property type="nucleotide sequence ID" value="NC_009937.1"/>
</dbReference>
<reference evidence="2" key="2">
    <citation type="submission" date="2007-04" db="EMBL/GenBank/DDBJ databases">
        <title>Complete genome sequence of the nitrogen-fixing bacterium Azorhizobium caulinodans ORS571.</title>
        <authorList>
            <person name="Lee K.B."/>
            <person name="Backer P.D."/>
            <person name="Aono T."/>
            <person name="Liu C.T."/>
            <person name="Suzuki S."/>
            <person name="Suzuki T."/>
            <person name="Kaneko T."/>
            <person name="Yamada M."/>
            <person name="Tabata S."/>
            <person name="Kupfer D.M."/>
            <person name="Najar F.Z."/>
            <person name="Wiley G.B."/>
            <person name="Roe B."/>
            <person name="Binnewies T."/>
            <person name="Ussery D."/>
            <person name="Vereecke D."/>
            <person name="Gevers D."/>
            <person name="Holsters M."/>
            <person name="Oyaizu H."/>
        </authorList>
    </citation>
    <scope>NUCLEOTIDE SEQUENCE [LARGE SCALE GENOMIC DNA]</scope>
    <source>
        <strain evidence="2">ATCC 43989 / DSM 5975 / JCM 20966 / LMG 6465 / NBRC 14845 / NCIMB 13405 / ORS 571</strain>
    </source>
</reference>
<reference evidence="1 2" key="3">
    <citation type="journal article" date="2008" name="BMC Genomics">
        <title>The genome of the versatile nitrogen fixer Azorhizobium caulinodans ORS571.</title>
        <authorList>
            <person name="Lee KB."/>
            <person name="Backer P.D."/>
            <person name="Aono T."/>
            <person name="Liu CT."/>
            <person name="Suzuki S."/>
            <person name="Suzuki T."/>
            <person name="Kaneko T."/>
            <person name="Yamada M."/>
            <person name="Tabata S."/>
            <person name="Kupfer D.M."/>
            <person name="Najar F.Z."/>
            <person name="Wiley G.B."/>
            <person name="Roe B."/>
            <person name="Binnewies T.T."/>
            <person name="Ussery D.W."/>
            <person name="D'Haeze W."/>
            <person name="Herder J.D."/>
            <person name="Gevers D."/>
            <person name="Vereecke D."/>
            <person name="Holsters M."/>
            <person name="Oyaizu H."/>
        </authorList>
    </citation>
    <scope>NUCLEOTIDE SEQUENCE [LARGE SCALE GENOMIC DNA]</scope>
    <source>
        <strain evidence="2">ATCC 43989 / DSM 5975 / JCM 20966 / LMG 6465 / NBRC 14845 / NCIMB 13405 / ORS 571</strain>
    </source>
</reference>
<evidence type="ECO:0000313" key="1">
    <source>
        <dbReference type="EMBL" id="BAF89207.1"/>
    </source>
</evidence>
<name>A8ICH3_AZOC5</name>
<reference evidence="1 2" key="1">
    <citation type="journal article" date="2007" name="Appl. Environ. Microbiol.">
        <title>Rhizobial factors required for stem nodule maturation and maintenance in Sesbania rostrata-Azorhizobium caulinodans ORS571 symbiosis.</title>
        <authorList>
            <person name="Suzuki S."/>
            <person name="Aono T."/>
            <person name="Lee KB."/>
            <person name="Suzuki T."/>
            <person name="Liu CT."/>
            <person name="Miwa H."/>
            <person name="Wakao S."/>
            <person name="Iki T."/>
            <person name="Oyaizu H."/>
        </authorList>
    </citation>
    <scope>NUCLEOTIDE SEQUENCE [LARGE SCALE GENOMIC DNA]</scope>
    <source>
        <strain evidence="2">ATCC 43989 / DSM 5975 / JCM 20966 / LMG 6465 / NBRC 14845 / NCIMB 13405 / ORS 571</strain>
    </source>
</reference>
<dbReference type="EMBL" id="AP009384">
    <property type="protein sequence ID" value="BAF89207.1"/>
    <property type="molecule type" value="Genomic_DNA"/>
</dbReference>
<dbReference type="Proteomes" id="UP000000270">
    <property type="component" value="Chromosome"/>
</dbReference>
<gene>
    <name evidence="1" type="ordered locus">AZC_3209</name>
</gene>
<keyword evidence="2" id="KW-1185">Reference proteome</keyword>
<organism evidence="1 2">
    <name type="scientific">Azorhizobium caulinodans (strain ATCC 43989 / DSM 5975 / JCM 20966 / LMG 6465 / NBRC 14845 / NCIMB 13405 / ORS 571)</name>
    <dbReference type="NCBI Taxonomy" id="438753"/>
    <lineage>
        <taxon>Bacteria</taxon>
        <taxon>Pseudomonadati</taxon>
        <taxon>Pseudomonadota</taxon>
        <taxon>Alphaproteobacteria</taxon>
        <taxon>Hyphomicrobiales</taxon>
        <taxon>Xanthobacteraceae</taxon>
        <taxon>Azorhizobium</taxon>
    </lineage>
</organism>
<dbReference type="KEGG" id="azc:AZC_3209"/>
<evidence type="ECO:0008006" key="3">
    <source>
        <dbReference type="Google" id="ProtNLM"/>
    </source>
</evidence>
<dbReference type="HOGENOM" id="CLU_2398668_0_0_5"/>
<proteinExistence type="predicted"/>
<sequence>MSASDQEIEKLKALIASDSEILKGIAGSGDVKVAAKALSEFAATRGITLSAEEVEAVFSAREGSAPAKLEPLDEAALDHVSGGGSPYCIFTKGCYCIFTK</sequence>
<dbReference type="eggNOG" id="ENOG50337GX">
    <property type="taxonomic scope" value="Bacteria"/>
</dbReference>
<dbReference type="AlphaFoldDB" id="A8ICH3"/>
<evidence type="ECO:0000313" key="2">
    <source>
        <dbReference type="Proteomes" id="UP000000270"/>
    </source>
</evidence>
<reference evidence="1 2" key="4">
    <citation type="journal article" date="2009" name="Appl. Environ. Microbiol.">
        <title>Comparative genome-wide transcriptional profiling of Azorhizobium caulinodans ORS571 grown under free-living and symbiotic conditions.</title>
        <authorList>
            <person name="Tsukada S."/>
            <person name="Aono T."/>
            <person name="Akiba N."/>
            <person name="Lee KB."/>
            <person name="Liu CT."/>
            <person name="Toyazaki H."/>
            <person name="Oyaizu H."/>
        </authorList>
    </citation>
    <scope>NUCLEOTIDE SEQUENCE [LARGE SCALE GENOMIC DNA]</scope>
    <source>
        <strain evidence="2">ATCC 43989 / DSM 5975 / JCM 20966 / LMG 6465 / NBRC 14845 / NCIMB 13405 / ORS 571</strain>
    </source>
</reference>
<reference evidence="1 2" key="6">
    <citation type="journal article" date="2011" name="Appl. Environ. Microbiol.">
        <title>Involvement of the azorhizobial chromosome partition gene (parA) in the onset of bacteroid differentiation during Sesbania rostrata stem nodule development.</title>
        <authorList>
            <person name="Liu CT."/>
            <person name="Lee KB."/>
            <person name="Wang YS."/>
            <person name="Peng MH."/>
            <person name="Lee KT."/>
            <person name="Suzuki S."/>
            <person name="Suzuki T."/>
            <person name="Oyaizu H."/>
        </authorList>
    </citation>
    <scope>NUCLEOTIDE SEQUENCE [LARGE SCALE GENOMIC DNA]</scope>
    <source>
        <strain evidence="2">ATCC 43989 / DSM 5975 / JCM 20966 / LMG 6465 / NBRC 14845 / NCIMB 13405 / ORS 571</strain>
    </source>
</reference>